<dbReference type="CDD" id="cd00090">
    <property type="entry name" value="HTH_ARSR"/>
    <property type="match status" value="1"/>
</dbReference>
<dbReference type="InterPro" id="IPR002577">
    <property type="entry name" value="HTH_HxlR"/>
</dbReference>
<protein>
    <submittedName>
        <fullName evidence="6">Transcriptional regulator, HxlR family</fullName>
    </submittedName>
</protein>
<dbReference type="Gene3D" id="1.10.10.10">
    <property type="entry name" value="Winged helix-like DNA-binding domain superfamily/Winged helix DNA-binding domain"/>
    <property type="match status" value="1"/>
</dbReference>
<keyword evidence="1" id="KW-0805">Transcription regulation</keyword>
<evidence type="ECO:0000256" key="1">
    <source>
        <dbReference type="ARBA" id="ARBA00023015"/>
    </source>
</evidence>
<keyword evidence="2" id="KW-0238">DNA-binding</keyword>
<reference evidence="6 7" key="1">
    <citation type="submission" date="2016-10" db="EMBL/GenBank/DDBJ databases">
        <authorList>
            <person name="de Groot N.N."/>
        </authorList>
    </citation>
    <scope>NUCLEOTIDE SEQUENCE [LARGE SCALE GENOMIC DNA]</scope>
    <source>
        <strain evidence="6 7">CGMCC 1.9109</strain>
    </source>
</reference>
<dbReference type="PROSITE" id="PS51118">
    <property type="entry name" value="HTH_HXLR"/>
    <property type="match status" value="1"/>
</dbReference>
<dbReference type="AlphaFoldDB" id="A0A1G7C4S3"/>
<dbReference type="Pfam" id="PF01638">
    <property type="entry name" value="HxlR"/>
    <property type="match status" value="1"/>
</dbReference>
<evidence type="ECO:0000259" key="5">
    <source>
        <dbReference type="PROSITE" id="PS51118"/>
    </source>
</evidence>
<dbReference type="Proteomes" id="UP000183685">
    <property type="component" value="Unassembled WGS sequence"/>
</dbReference>
<evidence type="ECO:0000256" key="2">
    <source>
        <dbReference type="ARBA" id="ARBA00023125"/>
    </source>
</evidence>
<dbReference type="PANTHER" id="PTHR33204:SF37">
    <property type="entry name" value="HTH-TYPE TRANSCRIPTIONAL REGULATOR YODB"/>
    <property type="match status" value="1"/>
</dbReference>
<organism evidence="6 7">
    <name type="scientific">Kordiimonas lacus</name>
    <dbReference type="NCBI Taxonomy" id="637679"/>
    <lineage>
        <taxon>Bacteria</taxon>
        <taxon>Pseudomonadati</taxon>
        <taxon>Pseudomonadota</taxon>
        <taxon>Alphaproteobacteria</taxon>
        <taxon>Kordiimonadales</taxon>
        <taxon>Kordiimonadaceae</taxon>
        <taxon>Kordiimonas</taxon>
    </lineage>
</organism>
<dbReference type="PANTHER" id="PTHR33204">
    <property type="entry name" value="TRANSCRIPTIONAL REGULATOR, MARR FAMILY"/>
    <property type="match status" value="1"/>
</dbReference>
<dbReference type="InterPro" id="IPR011991">
    <property type="entry name" value="ArsR-like_HTH"/>
</dbReference>
<dbReference type="InterPro" id="IPR036388">
    <property type="entry name" value="WH-like_DNA-bd_sf"/>
</dbReference>
<evidence type="ECO:0000313" key="7">
    <source>
        <dbReference type="Proteomes" id="UP000183685"/>
    </source>
</evidence>
<gene>
    <name evidence="6" type="ORF">SAMN04488071_2656</name>
</gene>
<dbReference type="SUPFAM" id="SSF46785">
    <property type="entry name" value="Winged helix' DNA-binding domain"/>
    <property type="match status" value="1"/>
</dbReference>
<evidence type="ECO:0000256" key="3">
    <source>
        <dbReference type="ARBA" id="ARBA00023163"/>
    </source>
</evidence>
<dbReference type="InterPro" id="IPR036390">
    <property type="entry name" value="WH_DNA-bd_sf"/>
</dbReference>
<accession>A0A1G7C4S3</accession>
<keyword evidence="7" id="KW-1185">Reference proteome</keyword>
<dbReference type="GO" id="GO:0003677">
    <property type="term" value="F:DNA binding"/>
    <property type="evidence" value="ECO:0007669"/>
    <property type="project" value="UniProtKB-KW"/>
</dbReference>
<dbReference type="STRING" id="637679.GCA_001550055_03266"/>
<dbReference type="EMBL" id="FNAK01000006">
    <property type="protein sequence ID" value="SDE34311.1"/>
    <property type="molecule type" value="Genomic_DNA"/>
</dbReference>
<dbReference type="OrthoDB" id="8904061at2"/>
<dbReference type="RefSeq" id="WP_074519455.1">
    <property type="nucleotide sequence ID" value="NZ_FNAK01000006.1"/>
</dbReference>
<feature type="domain" description="HTH hxlR-type" evidence="5">
    <location>
        <begin position="22"/>
        <end position="113"/>
    </location>
</feature>
<feature type="region of interest" description="Disordered" evidence="4">
    <location>
        <begin position="1"/>
        <end position="21"/>
    </location>
</feature>
<name>A0A1G7C4S3_9PROT</name>
<proteinExistence type="predicted"/>
<evidence type="ECO:0000313" key="6">
    <source>
        <dbReference type="EMBL" id="SDE34311.1"/>
    </source>
</evidence>
<evidence type="ECO:0000256" key="4">
    <source>
        <dbReference type="SAM" id="MobiDB-lite"/>
    </source>
</evidence>
<dbReference type="GO" id="GO:0006355">
    <property type="term" value="P:regulation of DNA-templated transcription"/>
    <property type="evidence" value="ECO:0007669"/>
    <property type="project" value="UniProtKB-ARBA"/>
</dbReference>
<sequence length="113" mass="12662">MPSRPSKTPLPGRPVKGSKTGRPIMAALDLLGRRWALRIVWELRDGPVGFRAMQARCDGMSPSVLSTRLKELHEARLIEPTEDQQWQLTALGTDLNKAIAPLNDWSEGWKDAF</sequence>
<keyword evidence="3" id="KW-0804">Transcription</keyword>